<protein>
    <submittedName>
        <fullName evidence="2">Uncharacterized protein</fullName>
    </submittedName>
</protein>
<gene>
    <name evidence="2" type="ORF">BV898_00204</name>
</gene>
<feature type="compositionally biased region" description="Polar residues" evidence="1">
    <location>
        <begin position="100"/>
        <end position="109"/>
    </location>
</feature>
<dbReference type="AlphaFoldDB" id="A0A1W0XF21"/>
<feature type="compositionally biased region" description="Basic and acidic residues" evidence="1">
    <location>
        <begin position="110"/>
        <end position="119"/>
    </location>
</feature>
<accession>A0A1W0XF21</accession>
<comment type="caution">
    <text evidence="2">The sequence shown here is derived from an EMBL/GenBank/DDBJ whole genome shotgun (WGS) entry which is preliminary data.</text>
</comment>
<evidence type="ECO:0000313" key="2">
    <source>
        <dbReference type="EMBL" id="OQV26076.1"/>
    </source>
</evidence>
<proteinExistence type="predicted"/>
<evidence type="ECO:0000256" key="1">
    <source>
        <dbReference type="SAM" id="MobiDB-lite"/>
    </source>
</evidence>
<dbReference type="EMBL" id="MTYJ01000001">
    <property type="protein sequence ID" value="OQV26076.1"/>
    <property type="molecule type" value="Genomic_DNA"/>
</dbReference>
<sequence length="125" mass="13675">MQQGDLLGLLDKESRVWVHALPNSPTRSLLDDISFHVVVALRIGAVVCQPRTYQCGVRFSTGGHHGLSCKQRLAEETAITLKDVIKRALVLAGIQSTLEPQDLTKPTKSGRTDFGDRRPGRSSPT</sequence>
<keyword evidence="3" id="KW-1185">Reference proteome</keyword>
<name>A0A1W0XF21_HYPEX</name>
<evidence type="ECO:0000313" key="3">
    <source>
        <dbReference type="Proteomes" id="UP000192578"/>
    </source>
</evidence>
<feature type="region of interest" description="Disordered" evidence="1">
    <location>
        <begin position="100"/>
        <end position="125"/>
    </location>
</feature>
<dbReference type="OrthoDB" id="2016582at2759"/>
<reference evidence="3" key="1">
    <citation type="submission" date="2017-01" db="EMBL/GenBank/DDBJ databases">
        <title>Comparative genomics of anhydrobiosis in the tardigrade Hypsibius dujardini.</title>
        <authorList>
            <person name="Yoshida Y."/>
            <person name="Koutsovoulos G."/>
            <person name="Laetsch D."/>
            <person name="Stevens L."/>
            <person name="Kumar S."/>
            <person name="Horikawa D."/>
            <person name="Ishino K."/>
            <person name="Komine S."/>
            <person name="Tomita M."/>
            <person name="Blaxter M."/>
            <person name="Arakawa K."/>
        </authorList>
    </citation>
    <scope>NUCLEOTIDE SEQUENCE [LARGE SCALE GENOMIC DNA]</scope>
    <source>
        <strain evidence="3">Z151</strain>
    </source>
</reference>
<organism evidence="2 3">
    <name type="scientific">Hypsibius exemplaris</name>
    <name type="common">Freshwater tardigrade</name>
    <dbReference type="NCBI Taxonomy" id="2072580"/>
    <lineage>
        <taxon>Eukaryota</taxon>
        <taxon>Metazoa</taxon>
        <taxon>Ecdysozoa</taxon>
        <taxon>Tardigrada</taxon>
        <taxon>Eutardigrada</taxon>
        <taxon>Parachela</taxon>
        <taxon>Hypsibioidea</taxon>
        <taxon>Hypsibiidae</taxon>
        <taxon>Hypsibius</taxon>
    </lineage>
</organism>
<dbReference type="Proteomes" id="UP000192578">
    <property type="component" value="Unassembled WGS sequence"/>
</dbReference>